<dbReference type="SMART" id="SM00331">
    <property type="entry name" value="PP2C_SIG"/>
    <property type="match status" value="1"/>
</dbReference>
<feature type="transmembrane region" description="Helical" evidence="3">
    <location>
        <begin position="755"/>
        <end position="773"/>
    </location>
</feature>
<dbReference type="InterPro" id="IPR052016">
    <property type="entry name" value="Bact_Sigma-Reg"/>
</dbReference>
<proteinExistence type="predicted"/>
<feature type="coiled-coil region" evidence="2">
    <location>
        <begin position="1033"/>
        <end position="1060"/>
    </location>
</feature>
<dbReference type="InterPro" id="IPR036457">
    <property type="entry name" value="PPM-type-like_dom_sf"/>
</dbReference>
<dbReference type="Gene3D" id="3.60.40.10">
    <property type="entry name" value="PPM-type phosphatase domain"/>
    <property type="match status" value="1"/>
</dbReference>
<accession>A0A2W1N196</accession>
<feature type="domain" description="PPM-type phosphatase" evidence="4">
    <location>
        <begin position="846"/>
        <end position="1071"/>
    </location>
</feature>
<dbReference type="PANTHER" id="PTHR43156:SF9">
    <property type="entry name" value="HAMP DOMAIN-CONTAINING PROTEIN"/>
    <property type="match status" value="1"/>
</dbReference>
<evidence type="ECO:0000256" key="3">
    <source>
        <dbReference type="SAM" id="Phobius"/>
    </source>
</evidence>
<evidence type="ECO:0000259" key="4">
    <source>
        <dbReference type="SMART" id="SM00331"/>
    </source>
</evidence>
<evidence type="ECO:0000256" key="2">
    <source>
        <dbReference type="SAM" id="Coils"/>
    </source>
</evidence>
<evidence type="ECO:0000313" key="6">
    <source>
        <dbReference type="Proteomes" id="UP000249248"/>
    </source>
</evidence>
<protein>
    <recommendedName>
        <fullName evidence="4">PPM-type phosphatase domain-containing protein</fullName>
    </recommendedName>
</protein>
<dbReference type="InterPro" id="IPR015943">
    <property type="entry name" value="WD40/YVTN_repeat-like_dom_sf"/>
</dbReference>
<dbReference type="Proteomes" id="UP000249248">
    <property type="component" value="Unassembled WGS sequence"/>
</dbReference>
<dbReference type="InterPro" id="IPR001932">
    <property type="entry name" value="PPM-type_phosphatase-like_dom"/>
</dbReference>
<keyword evidence="3" id="KW-1133">Transmembrane helix</keyword>
<comment type="caution">
    <text evidence="5">The sequence shown here is derived from an EMBL/GenBank/DDBJ whole genome shotgun (WGS) entry which is preliminary data.</text>
</comment>
<keyword evidence="6" id="KW-1185">Reference proteome</keyword>
<keyword evidence="2" id="KW-0175">Coiled coil</keyword>
<organism evidence="5 6">
    <name type="scientific">Putridiphycobacter roseus</name>
    <dbReference type="NCBI Taxonomy" id="2219161"/>
    <lineage>
        <taxon>Bacteria</taxon>
        <taxon>Pseudomonadati</taxon>
        <taxon>Bacteroidota</taxon>
        <taxon>Flavobacteriia</taxon>
        <taxon>Flavobacteriales</taxon>
        <taxon>Crocinitomicaceae</taxon>
        <taxon>Putridiphycobacter</taxon>
    </lineage>
</organism>
<dbReference type="SUPFAM" id="SSF63829">
    <property type="entry name" value="Calcium-dependent phosphotriesterase"/>
    <property type="match status" value="1"/>
</dbReference>
<dbReference type="Gene3D" id="2.60.40.10">
    <property type="entry name" value="Immunoglobulins"/>
    <property type="match status" value="1"/>
</dbReference>
<dbReference type="EMBL" id="QKSB01000006">
    <property type="protein sequence ID" value="PZE16701.1"/>
    <property type="molecule type" value="Genomic_DNA"/>
</dbReference>
<sequence length="1071" mass="122887">MAKLLLTFISIVLFTLSFGQDYYPPIENYSTNTYGQFRNPENYAIVQDQRGVMYFGNSNGVMEYDGKNWNFIAVQISAYVHSLCMDSTGTIYTGSLGQFGYLKTDDKGSLVYESLSDKLNIFTQQFSEVNFCFASKTHVFFQAEEGVFVYDLAAKKITVFKSENSFHTAFMVDGVFYTRERGVGLRRYINGSLELVSGSEMFKYEPCFGLFTLPNSENGLLIFTVENGIYQIKDDKLSRVPKSSAHLKGVKNFGTKLLSDGNYGIQTFDKGVFIVNAKGEIVNEINRSTGLRSNDIKSMFEDRDQNLWLGLGNGISKVNYYSPLSFFNEKAGIEGNIQAFERFQGIMYVGSSYGVYVQDTSLNNAKEFKRISEIRDQVWDFEIINNRLCIASTEGIYQMDAKQHFTKISDLNTNGILYDTQRKLIITSGNTGVYLWNNRFKLKWKDEVSLNSTTSIVKSPKSDDYWIGTSGSGALRLIMSEKDTLLDLFTFADGLCEGEVTRPILLKDSLLFGCKFGPMTFLDEDFMRELMKDELTEEELADPKFVRGMFDIAPLYDSIFDQEILLIADTEDRTWYVAEHKLGFYDKKQKIFINKPFWGIKYGRINNLLVEDNGVLWIGCADGLIRYKHNARKNYQSNFTSLIRNVLVEDTIRVFNGKFKAGVQTDMLRFDYENNDFLFSYSCPYFEDEHKPKYSTFLEGYDENWSEYEAKSDRTITNLKEGDYTFKVRAKNIYDQLSSVASYTFSVRPPWYRTAWAYFLYVILFFLVLFGVGRITSARLKRRNDQLEIIVDERTKEISMKNEVLEVKNVEISEQKKEIEDSINYAKRIQDAILPLEGEMKKWLPKSFILYRPKDIVSGDFYWFSKKGKELIVVCADCTGHGVPGAFMSMIGSDRLNIIVNERKITSPGLILAELNRAIKNTLKQSAQGNSTRDGMDAAICTINTETNELTYAGAHRGLWIVEEEAFREIKATKTAIAGFTPDEQIYEEHKMAVAPGMKFYLTTDGYADQFGGPRSKKYMVKKFKQFIMKISHKEHDAQQEALEKELLNWMEQADKKHDQVDDVCIVAFEL</sequence>
<evidence type="ECO:0000256" key="1">
    <source>
        <dbReference type="ARBA" id="ARBA00022801"/>
    </source>
</evidence>
<dbReference type="InterPro" id="IPR013783">
    <property type="entry name" value="Ig-like_fold"/>
</dbReference>
<dbReference type="InterPro" id="IPR011123">
    <property type="entry name" value="Y_Y_Y"/>
</dbReference>
<dbReference type="RefSeq" id="WP_111063310.1">
    <property type="nucleotide sequence ID" value="NZ_JBHUCU010000007.1"/>
</dbReference>
<dbReference type="Pfam" id="PF07228">
    <property type="entry name" value="SpoIIE"/>
    <property type="match status" value="1"/>
</dbReference>
<dbReference type="GO" id="GO:0016791">
    <property type="term" value="F:phosphatase activity"/>
    <property type="evidence" value="ECO:0007669"/>
    <property type="project" value="TreeGrafter"/>
</dbReference>
<keyword evidence="1" id="KW-0378">Hydrolase</keyword>
<dbReference type="OrthoDB" id="1090267at2"/>
<gene>
    <name evidence="5" type="ORF">DNU06_10585</name>
</gene>
<dbReference type="Gene3D" id="2.130.10.10">
    <property type="entry name" value="YVTN repeat-like/Quinoprotein amine dehydrogenase"/>
    <property type="match status" value="2"/>
</dbReference>
<dbReference type="PANTHER" id="PTHR43156">
    <property type="entry name" value="STAGE II SPORULATION PROTEIN E-RELATED"/>
    <property type="match status" value="1"/>
</dbReference>
<dbReference type="AlphaFoldDB" id="A0A2W1N196"/>
<name>A0A2W1N196_9FLAO</name>
<dbReference type="InterPro" id="IPR011110">
    <property type="entry name" value="Reg_prop"/>
</dbReference>
<dbReference type="Pfam" id="PF07494">
    <property type="entry name" value="Reg_prop"/>
    <property type="match status" value="1"/>
</dbReference>
<dbReference type="Pfam" id="PF07495">
    <property type="entry name" value="Y_Y_Y"/>
    <property type="match status" value="1"/>
</dbReference>
<evidence type="ECO:0000313" key="5">
    <source>
        <dbReference type="EMBL" id="PZE16701.1"/>
    </source>
</evidence>
<keyword evidence="3" id="KW-0472">Membrane</keyword>
<reference evidence="5 6" key="1">
    <citation type="submission" date="2018-06" db="EMBL/GenBank/DDBJ databases">
        <title>The draft genome sequence of Crocinitomix sp. SM1701.</title>
        <authorList>
            <person name="Zhang X."/>
        </authorList>
    </citation>
    <scope>NUCLEOTIDE SEQUENCE [LARGE SCALE GENOMIC DNA]</scope>
    <source>
        <strain evidence="5 6">SM1701</strain>
    </source>
</reference>
<keyword evidence="3" id="KW-0812">Transmembrane</keyword>